<dbReference type="EMBL" id="JAESVP010000003">
    <property type="protein sequence ID" value="MBL4927804.1"/>
    <property type="molecule type" value="Genomic_DNA"/>
</dbReference>
<reference evidence="1" key="1">
    <citation type="submission" date="2021-01" db="EMBL/GenBank/DDBJ databases">
        <title>Genome seq and assembly of Tabrizicola sp. KVB23.</title>
        <authorList>
            <person name="Chhetri G."/>
        </authorList>
    </citation>
    <scope>NUCLEOTIDE SEQUENCE</scope>
    <source>
        <strain evidence="1">KVB23</strain>
    </source>
</reference>
<accession>A0A8J7SVG5</accession>
<proteinExistence type="predicted"/>
<dbReference type="RefSeq" id="WP_202658940.1">
    <property type="nucleotide sequence ID" value="NZ_JAESVP010000003.1"/>
</dbReference>
<name>A0A8J7SVG5_9RHOB</name>
<organism evidence="1 2">
    <name type="scientific">Fuscibacter oryzae</name>
    <dbReference type="NCBI Taxonomy" id="2803939"/>
    <lineage>
        <taxon>Bacteria</taxon>
        <taxon>Pseudomonadati</taxon>
        <taxon>Pseudomonadota</taxon>
        <taxon>Alphaproteobacteria</taxon>
        <taxon>Rhodobacterales</taxon>
        <taxon>Paracoccaceae</taxon>
        <taxon>Fuscibacter</taxon>
    </lineage>
</organism>
<evidence type="ECO:0000313" key="2">
    <source>
        <dbReference type="Proteomes" id="UP000619033"/>
    </source>
</evidence>
<gene>
    <name evidence="1" type="ORF">JI744_06775</name>
</gene>
<sequence length="302" mass="32461">MSEAMSKVEIEDVLSSIRRLVSEDSKPSIVRGGPSLERRDMTLGPERLILTPALRVVAEELAEPAIPPAAAPIGALVAGLGAAVDAQQEEWEPETGDEQPPLPEGAAVLEDAEWEGEWEDEGPVLTFAAYPRVQLVNPILPPRAVPVEVAEVAEAVDPWATLPRDEILAEAAPDIIAEAASEIAPEIIEATVEDTHPDVATWAQEGEDEPFDTLARGAPTIEPDLAWADAAEAEAVEELSSEIAGRIDPAEAQAIGEEALRELVRELIVEELQGALGQRITRNIRKLIRAEISRAVATQDLY</sequence>
<keyword evidence="2" id="KW-1185">Reference proteome</keyword>
<dbReference type="AlphaFoldDB" id="A0A8J7SVG5"/>
<comment type="caution">
    <text evidence="1">The sequence shown here is derived from an EMBL/GenBank/DDBJ whole genome shotgun (WGS) entry which is preliminary data.</text>
</comment>
<evidence type="ECO:0000313" key="1">
    <source>
        <dbReference type="EMBL" id="MBL4927804.1"/>
    </source>
</evidence>
<protein>
    <submittedName>
        <fullName evidence="1">Uncharacterized protein</fullName>
    </submittedName>
</protein>
<dbReference type="Proteomes" id="UP000619033">
    <property type="component" value="Unassembled WGS sequence"/>
</dbReference>